<dbReference type="PROSITE" id="PS50109">
    <property type="entry name" value="HIS_KIN"/>
    <property type="match status" value="1"/>
</dbReference>
<evidence type="ECO:0000259" key="8">
    <source>
        <dbReference type="PROSITE" id="PS50113"/>
    </source>
</evidence>
<gene>
    <name evidence="9" type="ORF">SAMN05216463_11113</name>
</gene>
<sequence>MMEDNKIFDEQQVMQMALDISGSHVMCLDLVHDRVYDIHGEAMFKTNVGLEECFTYVHPDDLDAFRQLFQRLINGTAKEDECRFRWNFNRDGDTPDWHDMYGYAIAEYEDGKPINIFSTLTDETETIRKENRIKRISERYHSIFENSVIGQSFYTPDGWLVDANRIMRKICNFDSDNNDEFFSKINLFDISPFNEVLNRYHPEDYWACSLSIIPERNMHVYLEISVHPIYNADGKLLYISVTASDVTEERNMYLSVRQNDVDMQRISNAIRTYEYELGILMQFCQMQAFRISLDRDVIEFYSGLNTVVRSFNLKQMQKIFVDQENEFVKSLGLSTLSQTLSHPIVYVGQMHPVVTQSTTELQWVHINCIPEFDDEGRLLGAFGVWRNINDVMHKQDLLRRETQRAQESGQLKTLFLANMTHEIRTPINAIVGFAELLSSLPPSDDRNEVIKIIKNNCDMLLRLVDDILTASSLESGSMKIKPVDVDFSRTFNELFESLRPRVQEIGVEFISDNPYPSFPINVDADRVSQVIINFVTNAVKYTTQGHIKLGYRSEARTVDGQQHDGLYVYCEDTGSGIPVEAQDKIFERFFKVNDFVQGTGLGLSICKAFADASHGDIGLISDGEGHGSTFWLWIPL</sequence>
<evidence type="ECO:0000259" key="7">
    <source>
        <dbReference type="PROSITE" id="PS50109"/>
    </source>
</evidence>
<evidence type="ECO:0000313" key="9">
    <source>
        <dbReference type="EMBL" id="SHK74180.1"/>
    </source>
</evidence>
<dbReference type="InterPro" id="IPR000700">
    <property type="entry name" value="PAS-assoc_C"/>
</dbReference>
<dbReference type="CDD" id="cd00082">
    <property type="entry name" value="HisKA"/>
    <property type="match status" value="1"/>
</dbReference>
<proteinExistence type="predicted"/>
<dbReference type="InterPro" id="IPR036890">
    <property type="entry name" value="HATPase_C_sf"/>
</dbReference>
<dbReference type="RefSeq" id="WP_073208129.1">
    <property type="nucleotide sequence ID" value="NZ_FRBD01000011.1"/>
</dbReference>
<organism evidence="9 10">
    <name type="scientific">Xylanibacter ruminicola</name>
    <name type="common">Prevotella ruminicola</name>
    <dbReference type="NCBI Taxonomy" id="839"/>
    <lineage>
        <taxon>Bacteria</taxon>
        <taxon>Pseudomonadati</taxon>
        <taxon>Bacteroidota</taxon>
        <taxon>Bacteroidia</taxon>
        <taxon>Bacteroidales</taxon>
        <taxon>Prevotellaceae</taxon>
        <taxon>Xylanibacter</taxon>
    </lineage>
</organism>
<dbReference type="SUPFAM" id="SSF55785">
    <property type="entry name" value="PYP-like sensor domain (PAS domain)"/>
    <property type="match status" value="2"/>
</dbReference>
<dbReference type="SUPFAM" id="SSF47384">
    <property type="entry name" value="Homodimeric domain of signal transducing histidine kinase"/>
    <property type="match status" value="1"/>
</dbReference>
<dbReference type="SMART" id="SM00387">
    <property type="entry name" value="HATPase_c"/>
    <property type="match status" value="1"/>
</dbReference>
<name>A0A1M6UYB5_XYLRU</name>
<dbReference type="InterPro" id="IPR036097">
    <property type="entry name" value="HisK_dim/P_sf"/>
</dbReference>
<reference evidence="9 10" key="1">
    <citation type="submission" date="2016-11" db="EMBL/GenBank/DDBJ databases">
        <authorList>
            <person name="Jaros S."/>
            <person name="Januszkiewicz K."/>
            <person name="Wedrychowicz H."/>
        </authorList>
    </citation>
    <scope>NUCLEOTIDE SEQUENCE [LARGE SCALE GENOMIC DNA]</scope>
    <source>
        <strain evidence="9 10">KHT3</strain>
    </source>
</reference>
<protein>
    <recommendedName>
        <fullName evidence="2">histidine kinase</fullName>
        <ecNumber evidence="2">2.7.13.3</ecNumber>
    </recommendedName>
</protein>
<feature type="domain" description="Histidine kinase" evidence="7">
    <location>
        <begin position="418"/>
        <end position="636"/>
    </location>
</feature>
<keyword evidence="3" id="KW-0597">Phosphoprotein</keyword>
<evidence type="ECO:0000313" key="10">
    <source>
        <dbReference type="Proteomes" id="UP000184130"/>
    </source>
</evidence>
<keyword evidence="5" id="KW-0418">Kinase</keyword>
<evidence type="ECO:0000256" key="3">
    <source>
        <dbReference type="ARBA" id="ARBA00022553"/>
    </source>
</evidence>
<dbReference type="EC" id="2.7.13.3" evidence="2"/>
<dbReference type="Proteomes" id="UP000184130">
    <property type="component" value="Unassembled WGS sequence"/>
</dbReference>
<dbReference type="SMART" id="SM00388">
    <property type="entry name" value="HisKA"/>
    <property type="match status" value="1"/>
</dbReference>
<dbReference type="InterPro" id="IPR050736">
    <property type="entry name" value="Sensor_HK_Regulatory"/>
</dbReference>
<evidence type="ECO:0000256" key="2">
    <source>
        <dbReference type="ARBA" id="ARBA00012438"/>
    </source>
</evidence>
<accession>A0A1M6UYB5</accession>
<dbReference type="Gene3D" id="1.10.287.130">
    <property type="match status" value="1"/>
</dbReference>
<dbReference type="InterPro" id="IPR035965">
    <property type="entry name" value="PAS-like_dom_sf"/>
</dbReference>
<comment type="catalytic activity">
    <reaction evidence="1">
        <text>ATP + protein L-histidine = ADP + protein N-phospho-L-histidine.</text>
        <dbReference type="EC" id="2.7.13.3"/>
    </reaction>
</comment>
<keyword evidence="4" id="KW-0808">Transferase</keyword>
<dbReference type="EMBL" id="FRBD01000011">
    <property type="protein sequence ID" value="SHK74180.1"/>
    <property type="molecule type" value="Genomic_DNA"/>
</dbReference>
<dbReference type="InterPro" id="IPR004358">
    <property type="entry name" value="Sig_transdc_His_kin-like_C"/>
</dbReference>
<dbReference type="PANTHER" id="PTHR43711">
    <property type="entry name" value="TWO-COMPONENT HISTIDINE KINASE"/>
    <property type="match status" value="1"/>
</dbReference>
<dbReference type="InterPro" id="IPR003661">
    <property type="entry name" value="HisK_dim/P_dom"/>
</dbReference>
<evidence type="ECO:0000256" key="1">
    <source>
        <dbReference type="ARBA" id="ARBA00000085"/>
    </source>
</evidence>
<dbReference type="InterPro" id="IPR005467">
    <property type="entry name" value="His_kinase_dom"/>
</dbReference>
<dbReference type="PRINTS" id="PR00344">
    <property type="entry name" value="BCTRLSENSOR"/>
</dbReference>
<dbReference type="OrthoDB" id="1108921at2"/>
<dbReference type="PANTHER" id="PTHR43711:SF31">
    <property type="entry name" value="HISTIDINE KINASE"/>
    <property type="match status" value="1"/>
</dbReference>
<feature type="domain" description="PAC" evidence="8">
    <location>
        <begin position="206"/>
        <end position="258"/>
    </location>
</feature>
<dbReference type="SUPFAM" id="SSF55874">
    <property type="entry name" value="ATPase domain of HSP90 chaperone/DNA topoisomerase II/histidine kinase"/>
    <property type="match status" value="1"/>
</dbReference>
<dbReference type="Gene3D" id="3.30.450.20">
    <property type="entry name" value="PAS domain"/>
    <property type="match status" value="2"/>
</dbReference>
<keyword evidence="6" id="KW-0902">Two-component regulatory system</keyword>
<dbReference type="InterPro" id="IPR003594">
    <property type="entry name" value="HATPase_dom"/>
</dbReference>
<dbReference type="GO" id="GO:0000155">
    <property type="term" value="F:phosphorelay sensor kinase activity"/>
    <property type="evidence" value="ECO:0007669"/>
    <property type="project" value="InterPro"/>
</dbReference>
<evidence type="ECO:0000256" key="6">
    <source>
        <dbReference type="ARBA" id="ARBA00023012"/>
    </source>
</evidence>
<dbReference type="Pfam" id="PF00512">
    <property type="entry name" value="HisKA"/>
    <property type="match status" value="1"/>
</dbReference>
<evidence type="ECO:0000256" key="4">
    <source>
        <dbReference type="ARBA" id="ARBA00022679"/>
    </source>
</evidence>
<dbReference type="Pfam" id="PF02518">
    <property type="entry name" value="HATPase_c"/>
    <property type="match status" value="1"/>
</dbReference>
<evidence type="ECO:0000256" key="5">
    <source>
        <dbReference type="ARBA" id="ARBA00022777"/>
    </source>
</evidence>
<dbReference type="Gene3D" id="3.30.565.10">
    <property type="entry name" value="Histidine kinase-like ATPase, C-terminal domain"/>
    <property type="match status" value="1"/>
</dbReference>
<dbReference type="PROSITE" id="PS50113">
    <property type="entry name" value="PAC"/>
    <property type="match status" value="1"/>
</dbReference>
<dbReference type="AlphaFoldDB" id="A0A1M6UYB5"/>